<name>A0AAV4DKG5_9GAST</name>
<feature type="domain" description="TACO1/YebC-like second and third" evidence="2">
    <location>
        <begin position="63"/>
        <end position="228"/>
    </location>
</feature>
<comment type="caution">
    <text evidence="3">The sequence shown here is derived from an EMBL/GenBank/DDBJ whole genome shotgun (WGS) entry which is preliminary data.</text>
</comment>
<dbReference type="PANTHER" id="PTHR12532:SF0">
    <property type="entry name" value="TRANSLATIONAL ACTIVATOR OF CYTOCHROME C OXIDASE 1"/>
    <property type="match status" value="1"/>
</dbReference>
<dbReference type="EMBL" id="BLXT01007982">
    <property type="protein sequence ID" value="GFO44743.1"/>
    <property type="molecule type" value="Genomic_DNA"/>
</dbReference>
<sequence>MKSSMLAQRVQQVLHKNPEKDPKLNTELANLIKWARTNNIPNDTVEKTIDRQVKLRDPKAITIIDGRGPANTGVVMECFSLKPQHTRGLLQGVVKKYGFNLNSSALDLFEHSGFIEVSLPEDELSKAANDPDAFCLDKYIDMAIEASAEEVTLEMGLEKPYLQFKCPPFELSRVQKCLEDLGLTVISSERTYIPTTVVPVSQEFLETLDKMSDKLDLHPDVIKYYFNVRPENS</sequence>
<reference evidence="3 4" key="1">
    <citation type="journal article" date="2021" name="Elife">
        <title>Chloroplast acquisition without the gene transfer in kleptoplastic sea slugs, Plakobranchus ocellatus.</title>
        <authorList>
            <person name="Maeda T."/>
            <person name="Takahashi S."/>
            <person name="Yoshida T."/>
            <person name="Shimamura S."/>
            <person name="Takaki Y."/>
            <person name="Nagai Y."/>
            <person name="Toyoda A."/>
            <person name="Suzuki Y."/>
            <person name="Arimoto A."/>
            <person name="Ishii H."/>
            <person name="Satoh N."/>
            <person name="Nishiyama T."/>
            <person name="Hasebe M."/>
            <person name="Maruyama T."/>
            <person name="Minagawa J."/>
            <person name="Obokata J."/>
            <person name="Shigenobu S."/>
        </authorList>
    </citation>
    <scope>NUCLEOTIDE SEQUENCE [LARGE SCALE GENOMIC DNA]</scope>
</reference>
<dbReference type="GO" id="GO:0005739">
    <property type="term" value="C:mitochondrion"/>
    <property type="evidence" value="ECO:0007669"/>
    <property type="project" value="TreeGrafter"/>
</dbReference>
<gene>
    <name evidence="3" type="ORF">PoB_007124800</name>
</gene>
<comment type="similarity">
    <text evidence="1">Belongs to the TACO1 family.</text>
</comment>
<dbReference type="InterPro" id="IPR029072">
    <property type="entry name" value="YebC-like"/>
</dbReference>
<evidence type="ECO:0000256" key="1">
    <source>
        <dbReference type="ARBA" id="ARBA00008724"/>
    </source>
</evidence>
<proteinExistence type="inferred from homology"/>
<dbReference type="AlphaFoldDB" id="A0AAV4DKG5"/>
<dbReference type="InterPro" id="IPR002876">
    <property type="entry name" value="Transcrip_reg_TACO1-like"/>
</dbReference>
<dbReference type="Pfam" id="PF01709">
    <property type="entry name" value="Transcrip_reg"/>
    <property type="match status" value="1"/>
</dbReference>
<dbReference type="PANTHER" id="PTHR12532">
    <property type="entry name" value="TRANSLATIONAL ACTIVATOR OF CYTOCHROME C OXIDASE 1"/>
    <property type="match status" value="1"/>
</dbReference>
<protein>
    <submittedName>
        <fullName evidence="3">Translational activator of cytochrome c oxidase</fullName>
    </submittedName>
</protein>
<dbReference type="Gene3D" id="3.30.70.980">
    <property type="match status" value="2"/>
</dbReference>
<evidence type="ECO:0000259" key="2">
    <source>
        <dbReference type="Pfam" id="PF01709"/>
    </source>
</evidence>
<dbReference type="InterPro" id="IPR026564">
    <property type="entry name" value="Transcrip_reg_TACO1-like_dom3"/>
</dbReference>
<keyword evidence="4" id="KW-1185">Reference proteome</keyword>
<dbReference type="Proteomes" id="UP000735302">
    <property type="component" value="Unassembled WGS sequence"/>
</dbReference>
<evidence type="ECO:0000313" key="4">
    <source>
        <dbReference type="Proteomes" id="UP000735302"/>
    </source>
</evidence>
<accession>A0AAV4DKG5</accession>
<evidence type="ECO:0000313" key="3">
    <source>
        <dbReference type="EMBL" id="GFO44743.1"/>
    </source>
</evidence>
<organism evidence="3 4">
    <name type="scientific">Plakobranchus ocellatus</name>
    <dbReference type="NCBI Taxonomy" id="259542"/>
    <lineage>
        <taxon>Eukaryota</taxon>
        <taxon>Metazoa</taxon>
        <taxon>Spiralia</taxon>
        <taxon>Lophotrochozoa</taxon>
        <taxon>Mollusca</taxon>
        <taxon>Gastropoda</taxon>
        <taxon>Heterobranchia</taxon>
        <taxon>Euthyneura</taxon>
        <taxon>Panpulmonata</taxon>
        <taxon>Sacoglossa</taxon>
        <taxon>Placobranchoidea</taxon>
        <taxon>Plakobranchidae</taxon>
        <taxon>Plakobranchus</taxon>
    </lineage>
</organism>
<dbReference type="InterPro" id="IPR017856">
    <property type="entry name" value="Integrase-like_N"/>
</dbReference>
<dbReference type="InterPro" id="IPR048300">
    <property type="entry name" value="TACO1_YebC-like_2nd/3rd_dom"/>
</dbReference>
<dbReference type="SUPFAM" id="SSF75625">
    <property type="entry name" value="YebC-like"/>
    <property type="match status" value="1"/>
</dbReference>
<dbReference type="Gene3D" id="1.10.10.200">
    <property type="match status" value="1"/>
</dbReference>